<sequence length="60" mass="6771">MELGDRLEVNRRGPYDGGFGYGGVPYTCEMDIALALRTTWYFPAATLTLHFSFPEHSRSV</sequence>
<dbReference type="Proteomes" id="UP000594263">
    <property type="component" value="Unplaced"/>
</dbReference>
<name>A0A7N0UAP5_KALFE</name>
<dbReference type="EnsemblPlants" id="Kaladp0059s0044.1.v1.1">
    <property type="protein sequence ID" value="Kaladp0059s0044.1.v1.1.CDS.1"/>
    <property type="gene ID" value="Kaladp0059s0044.v1.1"/>
</dbReference>
<dbReference type="Gramene" id="Kaladp0059s0044.1.v1.1">
    <property type="protein sequence ID" value="Kaladp0059s0044.1.v1.1.CDS.1"/>
    <property type="gene ID" value="Kaladp0059s0044.v1.1"/>
</dbReference>
<keyword evidence="2" id="KW-1185">Reference proteome</keyword>
<organism evidence="1 2">
    <name type="scientific">Kalanchoe fedtschenkoi</name>
    <name type="common">Lavender scallops</name>
    <name type="synonym">South American air plant</name>
    <dbReference type="NCBI Taxonomy" id="63787"/>
    <lineage>
        <taxon>Eukaryota</taxon>
        <taxon>Viridiplantae</taxon>
        <taxon>Streptophyta</taxon>
        <taxon>Embryophyta</taxon>
        <taxon>Tracheophyta</taxon>
        <taxon>Spermatophyta</taxon>
        <taxon>Magnoliopsida</taxon>
        <taxon>eudicotyledons</taxon>
        <taxon>Gunneridae</taxon>
        <taxon>Pentapetalae</taxon>
        <taxon>Saxifragales</taxon>
        <taxon>Crassulaceae</taxon>
        <taxon>Kalanchoe</taxon>
    </lineage>
</organism>
<dbReference type="AlphaFoldDB" id="A0A7N0UAP5"/>
<accession>A0A7N0UAP5</accession>
<reference evidence="1" key="1">
    <citation type="submission" date="2021-01" db="UniProtKB">
        <authorList>
            <consortium name="EnsemblPlants"/>
        </authorList>
    </citation>
    <scope>IDENTIFICATION</scope>
</reference>
<protein>
    <submittedName>
        <fullName evidence="1">Uncharacterized protein</fullName>
    </submittedName>
</protein>
<evidence type="ECO:0000313" key="1">
    <source>
        <dbReference type="EnsemblPlants" id="Kaladp0059s0044.1.v1.1.CDS.1"/>
    </source>
</evidence>
<evidence type="ECO:0000313" key="2">
    <source>
        <dbReference type="Proteomes" id="UP000594263"/>
    </source>
</evidence>
<proteinExistence type="predicted"/>